<dbReference type="CDD" id="cd00103">
    <property type="entry name" value="IRF"/>
    <property type="match status" value="1"/>
</dbReference>
<feature type="region of interest" description="Disordered" evidence="4">
    <location>
        <begin position="1757"/>
        <end position="1800"/>
    </location>
</feature>
<feature type="region of interest" description="Disordered" evidence="4">
    <location>
        <begin position="1165"/>
        <end position="1703"/>
    </location>
</feature>
<dbReference type="Gene3D" id="3.80.10.10">
    <property type="entry name" value="Ribonuclease Inhibitor"/>
    <property type="match status" value="1"/>
</dbReference>
<dbReference type="SMART" id="SM00348">
    <property type="entry name" value="IRF"/>
    <property type="match status" value="1"/>
</dbReference>
<evidence type="ECO:0000313" key="6">
    <source>
        <dbReference type="EMBL" id="KAI6650476.1"/>
    </source>
</evidence>
<feature type="compositionally biased region" description="Basic and acidic residues" evidence="4">
    <location>
        <begin position="1475"/>
        <end position="1485"/>
    </location>
</feature>
<feature type="compositionally biased region" description="Low complexity" evidence="4">
    <location>
        <begin position="1656"/>
        <end position="1668"/>
    </location>
</feature>
<feature type="region of interest" description="Disordered" evidence="4">
    <location>
        <begin position="964"/>
        <end position="1151"/>
    </location>
</feature>
<feature type="compositionally biased region" description="Polar residues" evidence="4">
    <location>
        <begin position="1274"/>
        <end position="1286"/>
    </location>
</feature>
<feature type="compositionally biased region" description="Basic and acidic residues" evidence="4">
    <location>
        <begin position="1058"/>
        <end position="1068"/>
    </location>
</feature>
<comment type="catalytic activity">
    <reaction evidence="1">
        <text>trans-3-hydroxy-L-proline = 1-pyrroline-2-carboxylate + H2O</text>
        <dbReference type="Rhea" id="RHEA:10320"/>
        <dbReference type="ChEBI" id="CHEBI:15377"/>
        <dbReference type="ChEBI" id="CHEBI:39785"/>
        <dbReference type="ChEBI" id="CHEBI:57938"/>
        <dbReference type="EC" id="4.2.1.77"/>
    </reaction>
</comment>
<feature type="compositionally biased region" description="Basic and acidic residues" evidence="4">
    <location>
        <begin position="1367"/>
        <end position="1381"/>
    </location>
</feature>
<dbReference type="SUPFAM" id="SSF54506">
    <property type="entry name" value="Diaminopimelate epimerase-like"/>
    <property type="match status" value="1"/>
</dbReference>
<evidence type="ECO:0000256" key="1">
    <source>
        <dbReference type="ARBA" id="ARBA00001148"/>
    </source>
</evidence>
<feature type="compositionally biased region" description="Basic and acidic residues" evidence="4">
    <location>
        <begin position="1615"/>
        <end position="1635"/>
    </location>
</feature>
<dbReference type="InterPro" id="IPR008794">
    <property type="entry name" value="Pro_racemase_fam"/>
</dbReference>
<dbReference type="Proteomes" id="UP001165289">
    <property type="component" value="Unassembled WGS sequence"/>
</dbReference>
<dbReference type="EMBL" id="JAKMXF010000311">
    <property type="protein sequence ID" value="KAI6650476.1"/>
    <property type="molecule type" value="Genomic_DNA"/>
</dbReference>
<feature type="compositionally biased region" description="Basic and acidic residues" evidence="4">
    <location>
        <begin position="1092"/>
        <end position="1104"/>
    </location>
</feature>
<feature type="compositionally biased region" description="Basic and acidic residues" evidence="4">
    <location>
        <begin position="1433"/>
        <end position="1445"/>
    </location>
</feature>
<feature type="compositionally biased region" description="Polar residues" evidence="4">
    <location>
        <begin position="1329"/>
        <end position="1352"/>
    </location>
</feature>
<accession>A0AAV7JP64</accession>
<dbReference type="SFLD" id="SFLDS00028">
    <property type="entry name" value="Proline_Racemase"/>
    <property type="match status" value="1"/>
</dbReference>
<dbReference type="SUPFAM" id="SSF52047">
    <property type="entry name" value="RNI-like"/>
    <property type="match status" value="2"/>
</dbReference>
<dbReference type="InterPro" id="IPR032675">
    <property type="entry name" value="LRR_dom_sf"/>
</dbReference>
<dbReference type="Gene3D" id="3.10.310.10">
    <property type="entry name" value="Diaminopimelate Epimerase, Chain A, domain 1"/>
    <property type="match status" value="2"/>
</dbReference>
<dbReference type="Gene3D" id="1.10.10.10">
    <property type="entry name" value="Winged helix-like DNA-binding domain superfamily/Winged helix DNA-binding domain"/>
    <property type="match status" value="1"/>
</dbReference>
<dbReference type="GO" id="GO:0000976">
    <property type="term" value="F:transcription cis-regulatory region binding"/>
    <property type="evidence" value="ECO:0007669"/>
    <property type="project" value="InterPro"/>
</dbReference>
<dbReference type="PROSITE" id="PS51507">
    <property type="entry name" value="IRF_2"/>
    <property type="match status" value="1"/>
</dbReference>
<dbReference type="GO" id="GO:0050346">
    <property type="term" value="F:trans-L-3-hydroxyproline dehydratase activity"/>
    <property type="evidence" value="ECO:0007669"/>
    <property type="project" value="UniProtKB-EC"/>
</dbReference>
<dbReference type="EC" id="4.2.1.77" evidence="3"/>
<gene>
    <name evidence="6" type="ORF">LOD99_5913</name>
</gene>
<dbReference type="FunFam" id="3.10.310.10:FF:000003">
    <property type="entry name" value="Proline racemase"/>
    <property type="match status" value="1"/>
</dbReference>
<dbReference type="SUPFAM" id="SSF46785">
    <property type="entry name" value="Winged helix' DNA-binding domain"/>
    <property type="match status" value="1"/>
</dbReference>
<dbReference type="Pfam" id="PF00605">
    <property type="entry name" value="IRF"/>
    <property type="match status" value="1"/>
</dbReference>
<keyword evidence="7" id="KW-1185">Reference proteome</keyword>
<feature type="compositionally biased region" description="Polar residues" evidence="4">
    <location>
        <begin position="1780"/>
        <end position="1796"/>
    </location>
</feature>
<evidence type="ECO:0000256" key="2">
    <source>
        <dbReference type="ARBA" id="ARBA00007529"/>
    </source>
</evidence>
<feature type="compositionally biased region" description="Basic residues" evidence="4">
    <location>
        <begin position="1043"/>
        <end position="1057"/>
    </location>
</feature>
<feature type="compositionally biased region" description="Polar residues" evidence="4">
    <location>
        <begin position="1675"/>
        <end position="1685"/>
    </location>
</feature>
<feature type="region of interest" description="Disordered" evidence="4">
    <location>
        <begin position="2201"/>
        <end position="2248"/>
    </location>
</feature>
<dbReference type="PANTHER" id="PTHR33442:SF1">
    <property type="entry name" value="TRANS-3-HYDROXY-L-PROLINE DEHYDRATASE"/>
    <property type="match status" value="1"/>
</dbReference>
<name>A0AAV7JP64_9METZ</name>
<sequence length="2590" mass="284998">MASTDYNFSELVSSTELKLLGSKERGIFYTQEVIGEGEKKNAKEKKKICVSSKRLYILNIQGKPPKLDLSISLLAICELTSSTNDKLTLAYNIDPYSDKAKQLKFEVQSESFVELLAAILSPLHSTLGKAALQRRLKVKITGEGRQDKLDEIVDENVARVSQGWQGGSVSEVYALLCDFFDISFHDEIAWDLENTYQTHSIRTLSLNHFDHFPTRDFVPLIRMLEFCPRFEGISADGIKLCSESFDALIHISKHSCSLHFLSLRGIAGLNHKIAQKMFAQGFGTNQNCVLEKVDLTDTIIEEKGVESLASSVQHFPLGLRELKLSGVGVSSKSFANFSKHFIKHSEISNTLTVLDLSNNHFSSSSSDLQAFLAFLAGNNRIQELSLASTNMPFEQLFAALQRGCTMHLTCLNISGNSKPAIGKVQTKSTAMQQFFQTAIGLKQVNLSNCKLSADLILQILAGLKENTSIFSLQMNLSQNDLNCGLKEIAAILSEITCIDSMDLSYTSLDSDFEDVIGTLLKNTSIKHLDISGNIRKHKSAAAKVLEESNSSKKCKLETLKLNDCKLGDNISYVLCGLIRNTNMKRLEISGNLMGPSSFRQLAKLINNNCVLEAIEFDDNLTNISSLNIIAAALENNFTIQEMAIHFRDIVKLKKENDREVEVALSNISRLLTRNQSPLKREQVLGGIRKRIDLLIAEQQLILDKKIVELEEEINLFDISNITESRREIISKANNLKAKASLVTTLCEDFYSNKLEKEISFRLSELINEQSKTALSPQILTYRDKIIADMLEKLEYSLGDVISKEKIEELKENLPASDNQNIFTEDTLSVFLSGLSSSVNARNLKMVEILILQTCELVVKEIDVMCQQVSNLETTEFPKSPDRNLSGTTSRLKLAFSVSMKRHRVSYSTFNPEFNIDTKSEDLDDLESDSQPSEISADPIPKIIETTAPCDVSDIQNVCEGATADSTQETATKHGKRFGKPKFINSLKGKKEKEDKDKKSKPAKRNDSSSSLKKVETDSLPDITTFDDLSKVAAQAPDLDMHKSKPRGPPRRPPRRKERTAPDIAKEEIDLFTEISNASAPGFENVPEAEDEPVVKDRSQLKLEMTDQASSAKQPEGTEEKKVAPPTSPRKAMKVPIGMGPGLASVLQGGLGKAKLAATKSSENIFQESIMDEDLPEKTVSSQTVRKTDSQPIPSKPKPKQRPDNKAIKPAEEINEPPVAAKHKLDTILDSTQDGTSKLKDTPKSPVPNLEEDTVSFGSNLEGIPPGAKAEDTPVTPSAKTEDTALTPSAKAEDTPETPSAKAEDTPATPSAKAEDTPATPSAKAEDTPATPSAKAQDTPVTPSAKAQDTPVTPSAKAEDTPVTPSAKTKDTSVSRGTKTEDISESPAAKIEESNVTPEKHEVPKSPNPEPEKPIQTTELTESKLEEATLLPESKVEETPVTKESETNETAPEIEDKLEDIGTVTKHDSISGSGIVDRDESKEITEKPAQSKVEKVEDTISPIPSGELTSSDNTEENIITSEHITTANPTLSPPIAVRRTTMPSPKTQKKTPEPIEEKPTRKTSVGAITPALLGQDDIRKSPSVSKKPILPKPQVATRPKPTANKPVLKSTTVSADAKEVKEKVAEEVPKKEKANADDDVTNQLDSKELSSSIEGNKSPPVKAKPTAPAKPKRTSLETTEMNQKPPSNDKEQSSEASNLPKDQETVWNFFANVDKFAMELASESQEIESSSPHPLTILPDYNEDEKICVDTKPEMFQDENHHRSTNITPPSPHLPVYSGSDKGNMSPLTQDSQSPSGGQELDLINSSYSDGEFGGELNIETPGKRRLKKWLVEQINSGKYEGLKWLTDGKTLFSVPWKHAREKTYCMDKDAALYKEWASYSGKHRKSEANPINWKLNFRCALYSVRGIKERKDVYIRGHRVYELTDNAGETPSKEYPQVPTQIPGFPKSNQETPDELSSCVYEDSIADLMPHYMTNSQSLGPISQSESLSSQLSVTTKLTNLNAFESSQGEITPSSPSLFNRSYLVMPSGVASSHLSPLTPITFDPSNSKINPLLPSPSTPGLHRLDANHDVPLSLLIPNIQSTNPKKKLNPATSYSITSTPSTPKHANGMHLDIPSTNYKQTLSSPAITSPAHPYHAISLVMPNTPTLPYPIQNFPIKASPIPYQLKSEVPPQFIRPEHINNNSHRQNLSLYHCMKREIPHTNNDSQELDNSHTHNRSDSQKRSLSSSSENLAQLDAPSKKICPTTTTNSPITNTDISCSISTIDMHTCGDPVRIVTAGYPSITGNTILEKRKYARGHLDSLRMRLMLEPRGHKDMFGVLPVTPDVPEADIAALFMNSSGYVTMCGHCIISLGRYALDHKLVKPQAPETKVKIQCPCGVVKVFVEYSNGKSGRVRFHSVPAFVYTKDHEIHLDHYGWINYDIAYGGTYYAIANVSQFKLNLQDSTTQSLSAAGVILTEALRRTVMIEHTECPELGVLAGVILIDDNDRNPEEVSANICVLADGQIARGPCGSGVTARIALQYYKGFIQLGDLRTFSGPSGGFFTGRALREEKRGERHGIVVEVSGQSFYTGEHTFRIEKEDTLPNGLLLK</sequence>
<feature type="compositionally biased region" description="Basic and acidic residues" evidence="4">
    <location>
        <begin position="1200"/>
        <end position="1211"/>
    </location>
</feature>
<feature type="compositionally biased region" description="Basic and acidic residues" evidence="4">
    <location>
        <begin position="1389"/>
        <end position="1403"/>
    </location>
</feature>
<comment type="caution">
    <text evidence="6">The sequence shown here is derived from an EMBL/GenBank/DDBJ whole genome shotgun (WGS) entry which is preliminary data.</text>
</comment>
<reference evidence="6 7" key="1">
    <citation type="journal article" date="2023" name="BMC Biol.">
        <title>The compact genome of the sponge Oopsacas minuta (Hexactinellida) is lacking key metazoan core genes.</title>
        <authorList>
            <person name="Santini S."/>
            <person name="Schenkelaars Q."/>
            <person name="Jourda C."/>
            <person name="Duchesne M."/>
            <person name="Belahbib H."/>
            <person name="Rocher C."/>
            <person name="Selva M."/>
            <person name="Riesgo A."/>
            <person name="Vervoort M."/>
            <person name="Leys S.P."/>
            <person name="Kodjabachian L."/>
            <person name="Le Bivic A."/>
            <person name="Borchiellini C."/>
            <person name="Claverie J.M."/>
            <person name="Renard E."/>
        </authorList>
    </citation>
    <scope>NUCLEOTIDE SEQUENCE [LARGE SCALE GENOMIC DNA]</scope>
    <source>
        <strain evidence="6">SPO-2</strain>
    </source>
</reference>
<protein>
    <recommendedName>
        <fullName evidence="3">trans-L-3-hydroxyproline dehydratase</fullName>
        <ecNumber evidence="3">4.2.1.77</ecNumber>
    </recommendedName>
</protein>
<evidence type="ECO:0000256" key="4">
    <source>
        <dbReference type="SAM" id="MobiDB-lite"/>
    </source>
</evidence>
<feature type="compositionally biased region" description="Polar residues" evidence="4">
    <location>
        <begin position="1506"/>
        <end position="1529"/>
    </location>
</feature>
<feature type="compositionally biased region" description="Polar residues" evidence="4">
    <location>
        <begin position="1640"/>
        <end position="1654"/>
    </location>
</feature>
<dbReference type="Pfam" id="PF05544">
    <property type="entry name" value="Pro_racemase"/>
    <property type="match status" value="1"/>
</dbReference>
<dbReference type="PRINTS" id="PR00267">
    <property type="entry name" value="INTFRNREGFCT"/>
</dbReference>
<comment type="similarity">
    <text evidence="2">Belongs to the proline racemase family.</text>
</comment>
<feature type="region of interest" description="Disordered" evidence="4">
    <location>
        <begin position="2082"/>
        <end position="2106"/>
    </location>
</feature>
<dbReference type="PANTHER" id="PTHR33442">
    <property type="entry name" value="TRANS-3-HYDROXY-L-PROLINE DEHYDRATASE"/>
    <property type="match status" value="1"/>
</dbReference>
<dbReference type="InterPro" id="IPR036390">
    <property type="entry name" value="WH_DNA-bd_sf"/>
</dbReference>
<feature type="compositionally biased region" description="Basic and acidic residues" evidence="4">
    <location>
        <begin position="988"/>
        <end position="1016"/>
    </location>
</feature>
<feature type="compositionally biased region" description="Low complexity" evidence="4">
    <location>
        <begin position="2091"/>
        <end position="2104"/>
    </location>
</feature>
<organism evidence="6 7">
    <name type="scientific">Oopsacas minuta</name>
    <dbReference type="NCBI Taxonomy" id="111878"/>
    <lineage>
        <taxon>Eukaryota</taxon>
        <taxon>Metazoa</taxon>
        <taxon>Porifera</taxon>
        <taxon>Hexactinellida</taxon>
        <taxon>Hexasterophora</taxon>
        <taxon>Lyssacinosida</taxon>
        <taxon>Leucopsacidae</taxon>
        <taxon>Oopsacas</taxon>
    </lineage>
</organism>
<feature type="compositionally biased region" description="Basic and acidic residues" evidence="4">
    <location>
        <begin position="1549"/>
        <end position="1559"/>
    </location>
</feature>
<proteinExistence type="inferred from homology"/>
<dbReference type="SMART" id="SM00368">
    <property type="entry name" value="LRR_RI"/>
    <property type="match status" value="4"/>
</dbReference>
<evidence type="ECO:0000259" key="5">
    <source>
        <dbReference type="PROSITE" id="PS51507"/>
    </source>
</evidence>
<dbReference type="InterPro" id="IPR036388">
    <property type="entry name" value="WH-like_DNA-bd_sf"/>
</dbReference>
<evidence type="ECO:0000313" key="7">
    <source>
        <dbReference type="Proteomes" id="UP001165289"/>
    </source>
</evidence>
<dbReference type="InterPro" id="IPR001346">
    <property type="entry name" value="Interferon_reg_fact_DNA-bd_dom"/>
</dbReference>
<evidence type="ECO:0000256" key="3">
    <source>
        <dbReference type="ARBA" id="ARBA00013105"/>
    </source>
</evidence>
<feature type="domain" description="IRF tryptophan pentad repeat" evidence="5">
    <location>
        <begin position="1823"/>
        <end position="1925"/>
    </location>
</feature>
<feature type="compositionally biased region" description="Basic and acidic residues" evidence="4">
    <location>
        <begin position="2210"/>
        <end position="2222"/>
    </location>
</feature>